<dbReference type="Proteomes" id="UP000516173">
    <property type="component" value="Chromosome"/>
</dbReference>
<keyword evidence="2" id="KW-1185">Reference proteome</keyword>
<dbReference type="AlphaFoldDB" id="A0A7G1KJS4"/>
<protein>
    <recommendedName>
        <fullName evidence="3">Knr4/Smi1-like domain-containing protein</fullName>
    </recommendedName>
</protein>
<dbReference type="GeneID" id="80347131"/>
<evidence type="ECO:0000313" key="2">
    <source>
        <dbReference type="Proteomes" id="UP000516173"/>
    </source>
</evidence>
<dbReference type="EMBL" id="AP023396">
    <property type="protein sequence ID" value="BCK54806.1"/>
    <property type="molecule type" value="Genomic_DNA"/>
</dbReference>
<evidence type="ECO:0008006" key="3">
    <source>
        <dbReference type="Google" id="ProtNLM"/>
    </source>
</evidence>
<organism evidence="1 2">
    <name type="scientific">Nocardia wallacei</name>
    <dbReference type="NCBI Taxonomy" id="480035"/>
    <lineage>
        <taxon>Bacteria</taxon>
        <taxon>Bacillati</taxon>
        <taxon>Actinomycetota</taxon>
        <taxon>Actinomycetes</taxon>
        <taxon>Mycobacteriales</taxon>
        <taxon>Nocardiaceae</taxon>
        <taxon>Nocardia</taxon>
    </lineage>
</organism>
<accession>A0A7G1KJS4</accession>
<dbReference type="RefSeq" id="WP_187688008.1">
    <property type="nucleotide sequence ID" value="NZ_AP023396.1"/>
</dbReference>
<dbReference type="InterPro" id="IPR037883">
    <property type="entry name" value="Knr4/Smi1-like_sf"/>
</dbReference>
<dbReference type="SUPFAM" id="SSF160631">
    <property type="entry name" value="SMI1/KNR4-like"/>
    <property type="match status" value="1"/>
</dbReference>
<sequence>MTALDDLTTLLPPPPGAGAAFDWTTVARRLGVTALPDDFQQLLSTYGDVRFCNALRLFRPATEPWLDLAEVTLAAREPLGDNEFGDTPDNVPAAVSIEATSLIQWGGSFGGDYCLWDAHDPDPARWTLVFTDADKLDWGFHPGTVTEYLLAWLTRRTAPIPLWNLDAVLPDGGRPFCEIYDPTDPAAPVTARIDAATMS</sequence>
<proteinExistence type="predicted"/>
<dbReference type="KEGG" id="nwl:NWFMUON74_25780"/>
<name>A0A7G1KJS4_9NOCA</name>
<gene>
    <name evidence="1" type="ORF">NWFMUON74_25780</name>
</gene>
<evidence type="ECO:0000313" key="1">
    <source>
        <dbReference type="EMBL" id="BCK54806.1"/>
    </source>
</evidence>
<reference evidence="1 2" key="1">
    <citation type="submission" date="2020-08" db="EMBL/GenBank/DDBJ databases">
        <title>Genome Sequencing of Nocardia wallacei strain FMUON74 and assembly.</title>
        <authorList>
            <person name="Toyokawa M."/>
            <person name="Uesaka K."/>
        </authorList>
    </citation>
    <scope>NUCLEOTIDE SEQUENCE [LARGE SCALE GENOMIC DNA]</scope>
    <source>
        <strain evidence="1 2">FMUON74</strain>
    </source>
</reference>